<dbReference type="SUPFAM" id="SSF52096">
    <property type="entry name" value="ClpP/crotonase"/>
    <property type="match status" value="1"/>
</dbReference>
<dbReference type="Pfam" id="PF00378">
    <property type="entry name" value="ECH_1"/>
    <property type="match status" value="1"/>
</dbReference>
<dbReference type="Gene3D" id="3.90.226.10">
    <property type="entry name" value="2-enoyl-CoA Hydratase, Chain A, domain 1"/>
    <property type="match status" value="1"/>
</dbReference>
<comment type="caution">
    <text evidence="5">The sequence shown here is derived from an EMBL/GenBank/DDBJ whole genome shotgun (WGS) entry which is preliminary data.</text>
</comment>
<keyword evidence="3" id="KW-0456">Lyase</keyword>
<dbReference type="InterPro" id="IPR029045">
    <property type="entry name" value="ClpP/crotonase-like_dom_sf"/>
</dbReference>
<comment type="similarity">
    <text evidence="1 4">Belongs to the enoyl-CoA hydratase/isomerase family.</text>
</comment>
<dbReference type="InterPro" id="IPR001753">
    <property type="entry name" value="Enoyl-CoA_hydra/iso"/>
</dbReference>
<keyword evidence="2" id="KW-0443">Lipid metabolism</keyword>
<dbReference type="PANTHER" id="PTHR11941">
    <property type="entry name" value="ENOYL-COA HYDRATASE-RELATED"/>
    <property type="match status" value="1"/>
</dbReference>
<dbReference type="Gene3D" id="1.10.12.10">
    <property type="entry name" value="Lyase 2-enoyl-coa Hydratase, Chain A, domain 2"/>
    <property type="match status" value="1"/>
</dbReference>
<accession>A0ABU5ILX2</accession>
<organism evidence="5 6">
    <name type="scientific">Azohydromonas lata</name>
    <dbReference type="NCBI Taxonomy" id="45677"/>
    <lineage>
        <taxon>Bacteria</taxon>
        <taxon>Pseudomonadati</taxon>
        <taxon>Pseudomonadota</taxon>
        <taxon>Betaproteobacteria</taxon>
        <taxon>Burkholderiales</taxon>
        <taxon>Sphaerotilaceae</taxon>
        <taxon>Azohydromonas</taxon>
    </lineage>
</organism>
<dbReference type="InterPro" id="IPR018376">
    <property type="entry name" value="Enoyl-CoA_hyd/isom_CS"/>
</dbReference>
<evidence type="ECO:0000256" key="3">
    <source>
        <dbReference type="ARBA" id="ARBA00023239"/>
    </source>
</evidence>
<keyword evidence="6" id="KW-1185">Reference proteome</keyword>
<evidence type="ECO:0000313" key="5">
    <source>
        <dbReference type="EMBL" id="MDZ5459902.1"/>
    </source>
</evidence>
<protein>
    <submittedName>
        <fullName evidence="5">Enoyl-CoA hydratase-related protein</fullName>
    </submittedName>
</protein>
<dbReference type="PROSITE" id="PS00166">
    <property type="entry name" value="ENOYL_COA_HYDRATASE"/>
    <property type="match status" value="1"/>
</dbReference>
<sequence length="269" mass="28824">MSLPFVYEKKGHIAYFTLNRPHAHNALTPELVCRLADAVEDYASDPQLRAAIITGAGSKAFCAGGDLGSMIPLLAGNRAPQDEWDRRVLAEPKVMAASSLRDYPLYKPVIAAVNGYCLAAGAELLLGTDIRIAAQHASFGYPEAKRAIIPFAGSLARLPRQIPHALAMELLLTGDAISADQACRIGLVNRVVPAESLLAEAEAVAHRIAENGPLAVQRIKETVMRSSGTPLSEGYALEDEARRAVLASDDAKEGPLAFMQKRAPQYTGR</sequence>
<reference evidence="5 6" key="1">
    <citation type="submission" date="2023-11" db="EMBL/GenBank/DDBJ databases">
        <title>Draft genome of Azohydromonas lata strain H1 (DSM1123), a polyhydroxyalkanoate producer.</title>
        <authorList>
            <person name="Traversa D."/>
            <person name="D'Addabbo P."/>
            <person name="Pazzani C."/>
            <person name="Manzari C."/>
            <person name="Chiara M."/>
            <person name="Scrascia M."/>
        </authorList>
    </citation>
    <scope>NUCLEOTIDE SEQUENCE [LARGE SCALE GENOMIC DNA]</scope>
    <source>
        <strain evidence="5 6">H1</strain>
    </source>
</reference>
<dbReference type="InterPro" id="IPR014748">
    <property type="entry name" value="Enoyl-CoA_hydra_C"/>
</dbReference>
<dbReference type="Proteomes" id="UP001293718">
    <property type="component" value="Unassembled WGS sequence"/>
</dbReference>
<evidence type="ECO:0000313" key="6">
    <source>
        <dbReference type="Proteomes" id="UP001293718"/>
    </source>
</evidence>
<dbReference type="PANTHER" id="PTHR11941:SF169">
    <property type="entry name" value="(7AS)-7A-METHYL-1,5-DIOXO-2,3,5,6,7,7A-HEXAHYDRO-1H-INDENE-CARBOXYL-COA HYDROLASE"/>
    <property type="match status" value="1"/>
</dbReference>
<gene>
    <name evidence="5" type="ORF">SM757_25290</name>
</gene>
<dbReference type="EMBL" id="JAXOJX010000053">
    <property type="protein sequence ID" value="MDZ5459902.1"/>
    <property type="molecule type" value="Genomic_DNA"/>
</dbReference>
<evidence type="ECO:0000256" key="4">
    <source>
        <dbReference type="RuleBase" id="RU003707"/>
    </source>
</evidence>
<evidence type="ECO:0000256" key="2">
    <source>
        <dbReference type="ARBA" id="ARBA00023098"/>
    </source>
</evidence>
<dbReference type="CDD" id="cd06558">
    <property type="entry name" value="crotonase-like"/>
    <property type="match status" value="1"/>
</dbReference>
<evidence type="ECO:0000256" key="1">
    <source>
        <dbReference type="ARBA" id="ARBA00005254"/>
    </source>
</evidence>
<name>A0ABU5ILX2_9BURK</name>
<dbReference type="RefSeq" id="WP_322467518.1">
    <property type="nucleotide sequence ID" value="NZ_JAXOJX010000053.1"/>
</dbReference>
<proteinExistence type="inferred from homology"/>